<proteinExistence type="predicted"/>
<dbReference type="InterPro" id="IPR011250">
    <property type="entry name" value="OMP/PagP_B-barrel"/>
</dbReference>
<keyword evidence="1 2" id="KW-0732">Signal</keyword>
<reference evidence="5" key="1">
    <citation type="journal article" date="2017" name="Proc. Natl. Acad. Sci. U.S.A.">
        <title>Simulation of Deepwater Horizon oil plume reveals substrate specialization within a complex community of hydrocarbon degraders.</title>
        <authorList>
            <person name="Hu P."/>
            <person name="Dubinsky E.A."/>
            <person name="Probst A.J."/>
            <person name="Wang J."/>
            <person name="Sieber C.M.K."/>
            <person name="Tom L.M."/>
            <person name="Gardinali P."/>
            <person name="Banfield J.F."/>
            <person name="Atlas R.M."/>
            <person name="Andersen G.L."/>
        </authorList>
    </citation>
    <scope>NUCLEOTIDE SEQUENCE [LARGE SCALE GENOMIC DNA]</scope>
</reference>
<evidence type="ECO:0000313" key="4">
    <source>
        <dbReference type="EMBL" id="OUR83832.1"/>
    </source>
</evidence>
<evidence type="ECO:0000256" key="1">
    <source>
        <dbReference type="ARBA" id="ARBA00022729"/>
    </source>
</evidence>
<name>A0A1Y5EM95_COLPS</name>
<accession>A0A1Y5EM95</accession>
<feature type="chain" id="PRO_5011966428" description="Outer membrane protein beta-barrel domain-containing protein" evidence="2">
    <location>
        <begin position="19"/>
        <end position="186"/>
    </location>
</feature>
<dbReference type="AlphaFoldDB" id="A0A1Y5EM95"/>
<organism evidence="4 5">
    <name type="scientific">Colwellia psychrerythraea</name>
    <name type="common">Vibrio psychroerythus</name>
    <dbReference type="NCBI Taxonomy" id="28229"/>
    <lineage>
        <taxon>Bacteria</taxon>
        <taxon>Pseudomonadati</taxon>
        <taxon>Pseudomonadota</taxon>
        <taxon>Gammaproteobacteria</taxon>
        <taxon>Alteromonadales</taxon>
        <taxon>Colwelliaceae</taxon>
        <taxon>Colwellia</taxon>
    </lineage>
</organism>
<feature type="domain" description="Outer membrane protein beta-barrel" evidence="3">
    <location>
        <begin position="6"/>
        <end position="186"/>
    </location>
</feature>
<feature type="signal peptide" evidence="2">
    <location>
        <begin position="1"/>
        <end position="18"/>
    </location>
</feature>
<dbReference type="SUPFAM" id="SSF56925">
    <property type="entry name" value="OMPA-like"/>
    <property type="match status" value="1"/>
</dbReference>
<dbReference type="EMBL" id="MAAF01000025">
    <property type="protein sequence ID" value="OUR83832.1"/>
    <property type="molecule type" value="Genomic_DNA"/>
</dbReference>
<gene>
    <name evidence="4" type="ORF">A9Q75_04200</name>
</gene>
<dbReference type="Pfam" id="PF13505">
    <property type="entry name" value="OMP_b-brl"/>
    <property type="match status" value="1"/>
</dbReference>
<dbReference type="Proteomes" id="UP000243053">
    <property type="component" value="Unassembled WGS sequence"/>
</dbReference>
<evidence type="ECO:0000256" key="2">
    <source>
        <dbReference type="SAM" id="SignalP"/>
    </source>
</evidence>
<protein>
    <recommendedName>
        <fullName evidence="3">Outer membrane protein beta-barrel domain-containing protein</fullName>
    </recommendedName>
</protein>
<dbReference type="Gene3D" id="2.40.160.20">
    <property type="match status" value="1"/>
</dbReference>
<sequence length="186" mass="20981">MLKNILTLTLVLSANAMANQNQVIESPHSVFIAAGFGDTEFKRENSENITYDFDDNASIQMGYRYQFTDIFSVDTRYINSSSFGFKQVLSLGLLEGSIDYSTFSVSGQARKSITQNSYLYGNLGVARYNWDYETSKIGVDDSGFGGLFSLGYRYQWSKIELSLEHQWLTMGDMKASNLTAEVGYRF</sequence>
<dbReference type="InterPro" id="IPR027385">
    <property type="entry name" value="Beta-barrel_OMP"/>
</dbReference>
<evidence type="ECO:0000313" key="5">
    <source>
        <dbReference type="Proteomes" id="UP000243053"/>
    </source>
</evidence>
<evidence type="ECO:0000259" key="3">
    <source>
        <dbReference type="Pfam" id="PF13505"/>
    </source>
</evidence>
<comment type="caution">
    <text evidence="4">The sequence shown here is derived from an EMBL/GenBank/DDBJ whole genome shotgun (WGS) entry which is preliminary data.</text>
</comment>